<evidence type="ECO:0000256" key="1">
    <source>
        <dbReference type="ARBA" id="ARBA00004651"/>
    </source>
</evidence>
<keyword evidence="3" id="KW-0813">Transport</keyword>
<feature type="transmembrane region" description="Helical" evidence="8">
    <location>
        <begin position="20"/>
        <end position="39"/>
    </location>
</feature>
<dbReference type="InterPro" id="IPR000522">
    <property type="entry name" value="ABC_transptr_permease_BtuC"/>
</dbReference>
<feature type="transmembrane region" description="Helical" evidence="8">
    <location>
        <begin position="127"/>
        <end position="150"/>
    </location>
</feature>
<keyword evidence="5 8" id="KW-0812">Transmembrane</keyword>
<evidence type="ECO:0000256" key="6">
    <source>
        <dbReference type="ARBA" id="ARBA00022989"/>
    </source>
</evidence>
<dbReference type="EMBL" id="JAGGLD010000003">
    <property type="protein sequence ID" value="MBP2000911.1"/>
    <property type="molecule type" value="Genomic_DNA"/>
</dbReference>
<comment type="caution">
    <text evidence="9">The sequence shown here is derived from an EMBL/GenBank/DDBJ whole genome shotgun (WGS) entry which is preliminary data.</text>
</comment>
<proteinExistence type="inferred from homology"/>
<dbReference type="SUPFAM" id="SSF81345">
    <property type="entry name" value="ABC transporter involved in vitamin B12 uptake, BtuC"/>
    <property type="match status" value="1"/>
</dbReference>
<feature type="transmembrane region" description="Helical" evidence="8">
    <location>
        <begin position="253"/>
        <end position="280"/>
    </location>
</feature>
<gene>
    <name evidence="9" type="ORF">J2Z69_001954</name>
</gene>
<evidence type="ECO:0000256" key="5">
    <source>
        <dbReference type="ARBA" id="ARBA00022692"/>
    </source>
</evidence>
<dbReference type="CDD" id="cd06550">
    <property type="entry name" value="TM_ABC_iron-siderophores_like"/>
    <property type="match status" value="1"/>
</dbReference>
<keyword evidence="10" id="KW-1185">Reference proteome</keyword>
<feature type="transmembrane region" description="Helical" evidence="8">
    <location>
        <begin position="204"/>
        <end position="224"/>
    </location>
</feature>
<dbReference type="Pfam" id="PF01032">
    <property type="entry name" value="FecCD"/>
    <property type="match status" value="1"/>
</dbReference>
<dbReference type="InterPro" id="IPR037294">
    <property type="entry name" value="ABC_BtuC-like"/>
</dbReference>
<evidence type="ECO:0000256" key="4">
    <source>
        <dbReference type="ARBA" id="ARBA00022475"/>
    </source>
</evidence>
<sequence length="342" mass="36440">MNRMDRSSIERRRHQRGIMVMLSLTLFIIIVFIISMNIGQIRLSPSEVWQTLIGEGTRRQGLILFDFRLPQIVISIMVGAGLAVSGCILQGIMRNPLAEPGILGINAGAGLAVLIFVYFYPSSVFGSVFMMPLVALIGAGAAALLIFGIAHKKGEGISAIRLVLSGIGVAAGINACMIIISLRLDPQNYQLIYVWLAGSITGTNWTYVLAFLPWIVLIFPYVLYKAKVMNVLNLGDATALGLGAAVSKERTRLLVAAVALAGACVAVGGSIGFVGLIGPHLARRLVGPRHQLLLPTSMLCGALLLIVADTITRGISITIPTGIIVAIIGAPYFLYLLAKNHA</sequence>
<feature type="transmembrane region" description="Helical" evidence="8">
    <location>
        <begin position="317"/>
        <end position="338"/>
    </location>
</feature>
<name>A0ABS4JIH6_9BACL</name>
<feature type="transmembrane region" description="Helical" evidence="8">
    <location>
        <begin position="292"/>
        <end position="311"/>
    </location>
</feature>
<feature type="transmembrane region" description="Helical" evidence="8">
    <location>
        <begin position="101"/>
        <end position="121"/>
    </location>
</feature>
<keyword evidence="4" id="KW-1003">Cell membrane</keyword>
<dbReference type="Gene3D" id="1.10.3470.10">
    <property type="entry name" value="ABC transporter involved in vitamin B12 uptake, BtuC"/>
    <property type="match status" value="1"/>
</dbReference>
<dbReference type="Proteomes" id="UP001519288">
    <property type="component" value="Unassembled WGS sequence"/>
</dbReference>
<dbReference type="PANTHER" id="PTHR30472">
    <property type="entry name" value="FERRIC ENTEROBACTIN TRANSPORT SYSTEM PERMEASE PROTEIN"/>
    <property type="match status" value="1"/>
</dbReference>
<comment type="subcellular location">
    <subcellularLocation>
        <location evidence="1">Cell membrane</location>
        <topology evidence="1">Multi-pass membrane protein</topology>
    </subcellularLocation>
</comment>
<feature type="transmembrane region" description="Helical" evidence="8">
    <location>
        <begin position="69"/>
        <end position="89"/>
    </location>
</feature>
<dbReference type="PANTHER" id="PTHR30472:SF64">
    <property type="entry name" value="IRON(3+)-HYDROXAMATE IMPORT SYSTEM PERMEASE PROTEIN FHUG"/>
    <property type="match status" value="1"/>
</dbReference>
<evidence type="ECO:0000256" key="7">
    <source>
        <dbReference type="ARBA" id="ARBA00023136"/>
    </source>
</evidence>
<evidence type="ECO:0000256" key="2">
    <source>
        <dbReference type="ARBA" id="ARBA00007935"/>
    </source>
</evidence>
<keyword evidence="6 8" id="KW-1133">Transmembrane helix</keyword>
<comment type="similarity">
    <text evidence="2">Belongs to the binding-protein-dependent transport system permease family. FecCD subfamily.</text>
</comment>
<evidence type="ECO:0000313" key="9">
    <source>
        <dbReference type="EMBL" id="MBP2000911.1"/>
    </source>
</evidence>
<protein>
    <submittedName>
        <fullName evidence="9">Iron complex transport system permease protein</fullName>
    </submittedName>
</protein>
<evidence type="ECO:0000256" key="8">
    <source>
        <dbReference type="SAM" id="Phobius"/>
    </source>
</evidence>
<organism evidence="9 10">
    <name type="scientific">Paenibacillus shirakamiensis</name>
    <dbReference type="NCBI Taxonomy" id="1265935"/>
    <lineage>
        <taxon>Bacteria</taxon>
        <taxon>Bacillati</taxon>
        <taxon>Bacillota</taxon>
        <taxon>Bacilli</taxon>
        <taxon>Bacillales</taxon>
        <taxon>Paenibacillaceae</taxon>
        <taxon>Paenibacillus</taxon>
    </lineage>
</organism>
<feature type="transmembrane region" description="Helical" evidence="8">
    <location>
        <begin position="162"/>
        <end position="184"/>
    </location>
</feature>
<evidence type="ECO:0000313" key="10">
    <source>
        <dbReference type="Proteomes" id="UP001519288"/>
    </source>
</evidence>
<accession>A0ABS4JIH6</accession>
<evidence type="ECO:0000256" key="3">
    <source>
        <dbReference type="ARBA" id="ARBA00022448"/>
    </source>
</evidence>
<reference evidence="9 10" key="1">
    <citation type="submission" date="2021-03" db="EMBL/GenBank/DDBJ databases">
        <title>Genomic Encyclopedia of Type Strains, Phase IV (KMG-IV): sequencing the most valuable type-strain genomes for metagenomic binning, comparative biology and taxonomic classification.</title>
        <authorList>
            <person name="Goeker M."/>
        </authorList>
    </citation>
    <scope>NUCLEOTIDE SEQUENCE [LARGE SCALE GENOMIC DNA]</scope>
    <source>
        <strain evidence="9 10">DSM 26806</strain>
    </source>
</reference>
<keyword evidence="7 8" id="KW-0472">Membrane</keyword>